<dbReference type="AlphaFoldDB" id="A0A3B1AIU7"/>
<dbReference type="InterPro" id="IPR049368">
    <property type="entry name" value="FkbO_Hyg5-like_N"/>
</dbReference>
<reference evidence="2" key="1">
    <citation type="submission" date="2018-06" db="EMBL/GenBank/DDBJ databases">
        <authorList>
            <person name="Zhirakovskaya E."/>
        </authorList>
    </citation>
    <scope>NUCLEOTIDE SEQUENCE</scope>
</reference>
<dbReference type="Gene3D" id="3.30.1330.40">
    <property type="entry name" value="RutC-like"/>
    <property type="match status" value="1"/>
</dbReference>
<dbReference type="SUPFAM" id="SSF55298">
    <property type="entry name" value="YjgF-like"/>
    <property type="match status" value="1"/>
</dbReference>
<dbReference type="InterPro" id="IPR035959">
    <property type="entry name" value="RutC-like_sf"/>
</dbReference>
<dbReference type="EMBL" id="UOFT01000027">
    <property type="protein sequence ID" value="VAW92596.1"/>
    <property type="molecule type" value="Genomic_DNA"/>
</dbReference>
<proteinExistence type="predicted"/>
<name>A0A3B1AIU7_9ZZZZ</name>
<feature type="domain" description="Chorismatase FkbO/Hyg5-like N-terminal" evidence="1">
    <location>
        <begin position="72"/>
        <end position="194"/>
    </location>
</feature>
<sequence length="343" mass="38939">MSVAHINPSNRLVAPSNAPFSISYAQPDQIQSLDKEKVITTIHFSPPDKQTAKDPQALNIVLPPLSSSHYSEVWVARDKLVSGQQGDIEFRKNNEILFGKICLDESKFDSLEDCSNHAYSSMLNFINQKEFPHLVRIWNFFPEINNAVGSIERYQSFCIGRYSAYQNVTEFERTLPAATAIGSHGKGLIVYFIATTKAGVQVENPRQISAYHYPEKYSPKSPSFARATLKHWPAVTHFFISGTASIVGHETLHEENVLIQLEETLKNIEALVTTVRDTHQQPIHDITNLSLMKVYIRYPEHYEMIQQALSLRMGKDASIIYLQGDICRENLLLEIEAFAEFQH</sequence>
<organism evidence="2">
    <name type="scientific">hydrothermal vent metagenome</name>
    <dbReference type="NCBI Taxonomy" id="652676"/>
    <lineage>
        <taxon>unclassified sequences</taxon>
        <taxon>metagenomes</taxon>
        <taxon>ecological metagenomes</taxon>
    </lineage>
</organism>
<evidence type="ECO:0000259" key="1">
    <source>
        <dbReference type="Pfam" id="PF21168"/>
    </source>
</evidence>
<gene>
    <name evidence="2" type="ORF">MNBD_GAMMA23-2435</name>
</gene>
<evidence type="ECO:0000313" key="2">
    <source>
        <dbReference type="EMBL" id="VAW92596.1"/>
    </source>
</evidence>
<dbReference type="CDD" id="cd06153">
    <property type="entry name" value="YjgF_YER057c_UK114_like_5"/>
    <property type="match status" value="1"/>
</dbReference>
<accession>A0A3B1AIU7</accession>
<protein>
    <submittedName>
        <fullName evidence="2">Uncharacterized domain / RidA/YER057c/UK114 superfamily, group 5</fullName>
    </submittedName>
</protein>
<dbReference type="Pfam" id="PF21168">
    <property type="entry name" value="FkbO_Hyg5-like_N"/>
    <property type="match status" value="1"/>
</dbReference>